<dbReference type="AlphaFoldDB" id="K0SXQ1"/>
<accession>K0SXQ1</accession>
<keyword evidence="2" id="KW-1185">Reference proteome</keyword>
<comment type="caution">
    <text evidence="1">The sequence shown here is derived from an EMBL/GenBank/DDBJ whole genome shotgun (WGS) entry which is preliminary data.</text>
</comment>
<evidence type="ECO:0000313" key="1">
    <source>
        <dbReference type="EMBL" id="EJK69714.1"/>
    </source>
</evidence>
<gene>
    <name evidence="1" type="ORF">THAOC_09001</name>
</gene>
<feature type="non-terminal residue" evidence="1">
    <location>
        <position position="330"/>
    </location>
</feature>
<name>K0SXQ1_THAOC</name>
<evidence type="ECO:0000313" key="2">
    <source>
        <dbReference type="Proteomes" id="UP000266841"/>
    </source>
</evidence>
<dbReference type="Proteomes" id="UP000266841">
    <property type="component" value="Unassembled WGS sequence"/>
</dbReference>
<reference evidence="1 2" key="1">
    <citation type="journal article" date="2012" name="Genome Biol.">
        <title>Genome and low-iron response of an oceanic diatom adapted to chronic iron limitation.</title>
        <authorList>
            <person name="Lommer M."/>
            <person name="Specht M."/>
            <person name="Roy A.S."/>
            <person name="Kraemer L."/>
            <person name="Andreson R."/>
            <person name="Gutowska M.A."/>
            <person name="Wolf J."/>
            <person name="Bergner S.V."/>
            <person name="Schilhabel M.B."/>
            <person name="Klostermeier U.C."/>
            <person name="Beiko R.G."/>
            <person name="Rosenstiel P."/>
            <person name="Hippler M."/>
            <person name="Laroche J."/>
        </authorList>
    </citation>
    <scope>NUCLEOTIDE SEQUENCE [LARGE SCALE GENOMIC DNA]</scope>
    <source>
        <strain evidence="1 2">CCMP1005</strain>
    </source>
</reference>
<protein>
    <submittedName>
        <fullName evidence="1">Uncharacterized protein</fullName>
    </submittedName>
</protein>
<dbReference type="EMBL" id="AGNL01009674">
    <property type="protein sequence ID" value="EJK69714.1"/>
    <property type="molecule type" value="Genomic_DNA"/>
</dbReference>
<organism evidence="1 2">
    <name type="scientific">Thalassiosira oceanica</name>
    <name type="common">Marine diatom</name>
    <dbReference type="NCBI Taxonomy" id="159749"/>
    <lineage>
        <taxon>Eukaryota</taxon>
        <taxon>Sar</taxon>
        <taxon>Stramenopiles</taxon>
        <taxon>Ochrophyta</taxon>
        <taxon>Bacillariophyta</taxon>
        <taxon>Coscinodiscophyceae</taxon>
        <taxon>Thalassiosirophycidae</taxon>
        <taxon>Thalassiosirales</taxon>
        <taxon>Thalassiosiraceae</taxon>
        <taxon>Thalassiosira</taxon>
    </lineage>
</organism>
<sequence length="330" mass="36609">MVPELLKLLDGYIKKVVCSENRPMLDKDAMNSQLMDIATTRIVYQHFDPDASTFIIGLTYLVKNSANDEVKEVSYNLLQSFVAAKCVDKDVIKAVIDVGRHHVSCYEHACSVSVLTIQLVSSSVKDNPIPVANESYMHYAVKHGLIEMILGLLLEYWNDKGEIEREQDRSNLVNLLTRVIQSGMEIITSDRAAKAIRARSDAITLLNEQLESSISRICSVGKQQTARAQKCLAIVKFIRSVSERPADIDKIHAEFMMTVLPLTGYCGSRASATFMRGIQVLQRHVIFFASLFYFTGVFELVGTWSETLCLVSSGLVASNSCAGMADLVAL</sequence>
<proteinExistence type="predicted"/>